<protein>
    <submittedName>
        <fullName evidence="1">Uncharacterized protein</fullName>
    </submittedName>
</protein>
<gene>
    <name evidence="1" type="ORF">SAMN05444277_108147</name>
</gene>
<organism evidence="1 2">
    <name type="scientific">Parafilimonas terrae</name>
    <dbReference type="NCBI Taxonomy" id="1465490"/>
    <lineage>
        <taxon>Bacteria</taxon>
        <taxon>Pseudomonadati</taxon>
        <taxon>Bacteroidota</taxon>
        <taxon>Chitinophagia</taxon>
        <taxon>Chitinophagales</taxon>
        <taxon>Chitinophagaceae</taxon>
        <taxon>Parafilimonas</taxon>
    </lineage>
</organism>
<dbReference type="RefSeq" id="WP_090659589.1">
    <property type="nucleotide sequence ID" value="NZ_FOXQ01000008.1"/>
</dbReference>
<evidence type="ECO:0000313" key="2">
    <source>
        <dbReference type="Proteomes" id="UP000199031"/>
    </source>
</evidence>
<dbReference type="EMBL" id="FOXQ01000008">
    <property type="protein sequence ID" value="SFQ30707.1"/>
    <property type="molecule type" value="Genomic_DNA"/>
</dbReference>
<proteinExistence type="predicted"/>
<dbReference type="PROSITE" id="PS51257">
    <property type="entry name" value="PROKAR_LIPOPROTEIN"/>
    <property type="match status" value="1"/>
</dbReference>
<evidence type="ECO:0000313" key="1">
    <source>
        <dbReference type="EMBL" id="SFQ30707.1"/>
    </source>
</evidence>
<reference evidence="1 2" key="1">
    <citation type="submission" date="2016-10" db="EMBL/GenBank/DDBJ databases">
        <authorList>
            <person name="de Groot N.N."/>
        </authorList>
    </citation>
    <scope>NUCLEOTIDE SEQUENCE [LARGE SCALE GENOMIC DNA]</scope>
    <source>
        <strain evidence="1 2">DSM 28286</strain>
    </source>
</reference>
<dbReference type="Proteomes" id="UP000199031">
    <property type="component" value="Unassembled WGS sequence"/>
</dbReference>
<dbReference type="AlphaFoldDB" id="A0A1I5XGB4"/>
<name>A0A1I5XGB4_9BACT</name>
<sequence length="435" mass="47545">MKNLILFLALTGIIASCTKQELSINNQEDAHTKEPDHSARIKQSLKDSLSAQDFAAIDFNKMYSSEDPVSGNYFIRLGFYKKNISQDFILLKTTNAGAIMKAKIINMQWNSSMDSLTNNVRVKVSSLTREKTIYLKNGNRKNYSSNQSAIASSGDISSMMEEEGPAGEQILPDVVVVGYTDYEPVPTYWYFYDGMLGLNSGGIGTSYTYGASGPAGGGSGSIPTMQIDYEFAENAKAIDIKKYLDCFGSVQEPGATYTITIATDIPVNGDPSRFFNWSNATPGHTYIELYKNSAAGLIQQNIGFYPNTGWKSINDYFVPSKMVDNANHEYNARYTISVSNTQFQAALNAVQTYSSYNYNIATFNCTDFALDIFNAAGGDLYIPKYQIPGYPNGTIGSNTPQGLYMELNQMASEGVSGVEMPGVKGYGGTSHGPCN</sequence>
<accession>A0A1I5XGB4</accession>
<dbReference type="OrthoDB" id="1272512at2"/>
<keyword evidence="2" id="KW-1185">Reference proteome</keyword>
<dbReference type="STRING" id="1465490.SAMN05444277_108147"/>